<dbReference type="NCBIfam" id="NF006083">
    <property type="entry name" value="PRK08229.1"/>
    <property type="match status" value="1"/>
</dbReference>
<dbReference type="InterPro" id="IPR036291">
    <property type="entry name" value="NAD(P)-bd_dom_sf"/>
</dbReference>
<proteinExistence type="inferred from homology"/>
<dbReference type="PANTHER" id="PTHR43765">
    <property type="entry name" value="2-DEHYDROPANTOATE 2-REDUCTASE-RELATED"/>
    <property type="match status" value="1"/>
</dbReference>
<gene>
    <name evidence="13" type="ORF">SAMN04490248_108137</name>
</gene>
<evidence type="ECO:0000256" key="6">
    <source>
        <dbReference type="ARBA" id="ARBA00022857"/>
    </source>
</evidence>
<protein>
    <recommendedName>
        <fullName evidence="4 10">2-dehydropantoate 2-reductase</fullName>
        <ecNumber evidence="3 10">1.1.1.169</ecNumber>
    </recommendedName>
    <alternativeName>
        <fullName evidence="8 10">Ketopantoate reductase</fullName>
    </alternativeName>
</protein>
<evidence type="ECO:0000256" key="10">
    <source>
        <dbReference type="RuleBase" id="RU362068"/>
    </source>
</evidence>
<keyword evidence="5 10" id="KW-0566">Pantothenate biosynthesis</keyword>
<dbReference type="GO" id="GO:0015940">
    <property type="term" value="P:pantothenate biosynthetic process"/>
    <property type="evidence" value="ECO:0007669"/>
    <property type="project" value="UniProtKB-UniPathway"/>
</dbReference>
<dbReference type="EMBL" id="FODS01000008">
    <property type="protein sequence ID" value="SEO65182.1"/>
    <property type="molecule type" value="Genomic_DNA"/>
</dbReference>
<dbReference type="Pfam" id="PF08546">
    <property type="entry name" value="ApbA_C"/>
    <property type="match status" value="1"/>
</dbReference>
<dbReference type="Gene3D" id="1.10.1040.10">
    <property type="entry name" value="N-(1-d-carboxylethyl)-l-norvaline Dehydrogenase, domain 2"/>
    <property type="match status" value="1"/>
</dbReference>
<dbReference type="PANTHER" id="PTHR43765:SF2">
    <property type="entry name" value="2-DEHYDROPANTOATE 2-REDUCTASE"/>
    <property type="match status" value="1"/>
</dbReference>
<comment type="catalytic activity">
    <reaction evidence="9 10">
        <text>(R)-pantoate + NADP(+) = 2-dehydropantoate + NADPH + H(+)</text>
        <dbReference type="Rhea" id="RHEA:16233"/>
        <dbReference type="ChEBI" id="CHEBI:11561"/>
        <dbReference type="ChEBI" id="CHEBI:15378"/>
        <dbReference type="ChEBI" id="CHEBI:15980"/>
        <dbReference type="ChEBI" id="CHEBI:57783"/>
        <dbReference type="ChEBI" id="CHEBI:58349"/>
        <dbReference type="EC" id="1.1.1.169"/>
    </reaction>
</comment>
<comment type="similarity">
    <text evidence="2 10">Belongs to the ketopantoate reductase family.</text>
</comment>
<evidence type="ECO:0000259" key="12">
    <source>
        <dbReference type="Pfam" id="PF08546"/>
    </source>
</evidence>
<dbReference type="GO" id="GO:0008677">
    <property type="term" value="F:2-dehydropantoate 2-reductase activity"/>
    <property type="evidence" value="ECO:0007669"/>
    <property type="project" value="UniProtKB-EC"/>
</dbReference>
<dbReference type="Proteomes" id="UP000198893">
    <property type="component" value="Unassembled WGS sequence"/>
</dbReference>
<evidence type="ECO:0000256" key="8">
    <source>
        <dbReference type="ARBA" id="ARBA00032024"/>
    </source>
</evidence>
<dbReference type="NCBIfam" id="TIGR00745">
    <property type="entry name" value="apbA_panE"/>
    <property type="match status" value="1"/>
</dbReference>
<comment type="function">
    <text evidence="10">Catalyzes the NADPH-dependent reduction of ketopantoate into pantoic acid.</text>
</comment>
<evidence type="ECO:0000256" key="3">
    <source>
        <dbReference type="ARBA" id="ARBA00013014"/>
    </source>
</evidence>
<dbReference type="InterPro" id="IPR013752">
    <property type="entry name" value="KPA_reductase"/>
</dbReference>
<dbReference type="STRING" id="569882.SAMN04490248_108137"/>
<evidence type="ECO:0000256" key="7">
    <source>
        <dbReference type="ARBA" id="ARBA00023002"/>
    </source>
</evidence>
<dbReference type="InterPro" id="IPR050838">
    <property type="entry name" value="Ketopantoate_reductase"/>
</dbReference>
<dbReference type="Gene3D" id="3.40.50.720">
    <property type="entry name" value="NAD(P)-binding Rossmann-like Domain"/>
    <property type="match status" value="1"/>
</dbReference>
<feature type="domain" description="Ketopantoate reductase C-terminal" evidence="12">
    <location>
        <begin position="190"/>
        <end position="326"/>
    </location>
</feature>
<evidence type="ECO:0000313" key="13">
    <source>
        <dbReference type="EMBL" id="SEO65182.1"/>
    </source>
</evidence>
<dbReference type="OrthoDB" id="9796561at2"/>
<dbReference type="EC" id="1.1.1.169" evidence="3 10"/>
<dbReference type="SUPFAM" id="SSF48179">
    <property type="entry name" value="6-phosphogluconate dehydrogenase C-terminal domain-like"/>
    <property type="match status" value="1"/>
</dbReference>
<accession>A0A1H8RFS1</accession>
<name>A0A1H8RFS1_9RHOB</name>
<evidence type="ECO:0000256" key="1">
    <source>
        <dbReference type="ARBA" id="ARBA00004994"/>
    </source>
</evidence>
<evidence type="ECO:0000256" key="4">
    <source>
        <dbReference type="ARBA" id="ARBA00019465"/>
    </source>
</evidence>
<feature type="domain" description="Ketopantoate reductase N-terminal" evidence="11">
    <location>
        <begin position="17"/>
        <end position="167"/>
    </location>
</feature>
<dbReference type="Pfam" id="PF02558">
    <property type="entry name" value="ApbA"/>
    <property type="match status" value="1"/>
</dbReference>
<dbReference type="RefSeq" id="WP_093117647.1">
    <property type="nucleotide sequence ID" value="NZ_FODS01000008.1"/>
</dbReference>
<dbReference type="InterPro" id="IPR003710">
    <property type="entry name" value="ApbA"/>
</dbReference>
<dbReference type="SUPFAM" id="SSF51735">
    <property type="entry name" value="NAD(P)-binding Rossmann-fold domains"/>
    <property type="match status" value="1"/>
</dbReference>
<keyword evidence="7 10" id="KW-0560">Oxidoreductase</keyword>
<dbReference type="GO" id="GO:0050661">
    <property type="term" value="F:NADP binding"/>
    <property type="evidence" value="ECO:0007669"/>
    <property type="project" value="TreeGrafter"/>
</dbReference>
<dbReference type="UniPathway" id="UPA00028">
    <property type="reaction ID" value="UER00004"/>
</dbReference>
<keyword evidence="14" id="KW-1185">Reference proteome</keyword>
<evidence type="ECO:0000313" key="14">
    <source>
        <dbReference type="Proteomes" id="UP000198893"/>
    </source>
</evidence>
<evidence type="ECO:0000256" key="2">
    <source>
        <dbReference type="ARBA" id="ARBA00007870"/>
    </source>
</evidence>
<dbReference type="AlphaFoldDB" id="A0A1H8RFS1"/>
<keyword evidence="6 10" id="KW-0521">NADP</keyword>
<organism evidence="13 14">
    <name type="scientific">Salinihabitans flavidus</name>
    <dbReference type="NCBI Taxonomy" id="569882"/>
    <lineage>
        <taxon>Bacteria</taxon>
        <taxon>Pseudomonadati</taxon>
        <taxon>Pseudomonadota</taxon>
        <taxon>Alphaproteobacteria</taxon>
        <taxon>Rhodobacterales</taxon>
        <taxon>Roseobacteraceae</taxon>
        <taxon>Salinihabitans</taxon>
    </lineage>
</organism>
<dbReference type="InterPro" id="IPR013332">
    <property type="entry name" value="KPR_N"/>
</dbReference>
<evidence type="ECO:0000256" key="9">
    <source>
        <dbReference type="ARBA" id="ARBA00048793"/>
    </source>
</evidence>
<comment type="pathway">
    <text evidence="1 10">Cofactor biosynthesis; (R)-pantothenate biosynthesis; (R)-pantoate from 3-methyl-2-oxobutanoate: step 2/2.</text>
</comment>
<evidence type="ECO:0000256" key="5">
    <source>
        <dbReference type="ARBA" id="ARBA00022655"/>
    </source>
</evidence>
<sequence>MAARKAQHRQEDVFPRIVIAGAGRVGCFVGGLLAHGGHHVTLLLRERMREAISRNGLRVSDFTGLELELNSDLFGMATDPAALAEADVILVTVKSGDTAAMAEQIARHAHKDAVVISLQNGVGNPGVLREALPGRDVRAGMVPFNVVSRGDGLFHRASSGDIVIGNGRRNWARALSVPGLHMRQRRKMAPLQWGKLLFNLNTSLNALSGVPLREQIARMTWRRLMADQTAEAISVLKAAGIPVRLPVPLPVRLLPIVLRLPTFLFRHVARPLLTIDPYARGSMVEDLERGRPTEIDELQEMIVELARQQGQRAPINARVAALIREAEAKGSGPPQLSPREVRG</sequence>
<dbReference type="InterPro" id="IPR008927">
    <property type="entry name" value="6-PGluconate_DH-like_C_sf"/>
</dbReference>
<dbReference type="GO" id="GO:0005737">
    <property type="term" value="C:cytoplasm"/>
    <property type="evidence" value="ECO:0007669"/>
    <property type="project" value="TreeGrafter"/>
</dbReference>
<evidence type="ECO:0000259" key="11">
    <source>
        <dbReference type="Pfam" id="PF02558"/>
    </source>
</evidence>
<reference evidence="13 14" key="1">
    <citation type="submission" date="2016-10" db="EMBL/GenBank/DDBJ databases">
        <authorList>
            <person name="de Groot N.N."/>
        </authorList>
    </citation>
    <scope>NUCLEOTIDE SEQUENCE [LARGE SCALE GENOMIC DNA]</scope>
    <source>
        <strain evidence="13 14">DSM 27842</strain>
    </source>
</reference>
<dbReference type="InterPro" id="IPR013328">
    <property type="entry name" value="6PGD_dom2"/>
</dbReference>